<keyword evidence="3" id="KW-0653">Protein transport</keyword>
<dbReference type="InterPro" id="IPR016024">
    <property type="entry name" value="ARM-type_fold"/>
</dbReference>
<dbReference type="Gene3D" id="2.60.40.1230">
    <property type="match status" value="1"/>
</dbReference>
<dbReference type="SUPFAM" id="SSF49348">
    <property type="entry name" value="Clathrin adaptor appendage domain"/>
    <property type="match status" value="1"/>
</dbReference>
<evidence type="ECO:0000259" key="7">
    <source>
        <dbReference type="PROSITE" id="PS50180"/>
    </source>
</evidence>
<evidence type="ECO:0000313" key="8">
    <source>
        <dbReference type="Proteomes" id="UP000887565"/>
    </source>
</evidence>
<reference evidence="9" key="1">
    <citation type="submission" date="2022-11" db="UniProtKB">
        <authorList>
            <consortium name="WormBaseParasite"/>
        </authorList>
    </citation>
    <scope>IDENTIFICATION</scope>
</reference>
<keyword evidence="5" id="KW-0472">Membrane</keyword>
<keyword evidence="4" id="KW-0333">Golgi apparatus</keyword>
<dbReference type="SUPFAM" id="SSF48371">
    <property type="entry name" value="ARM repeat"/>
    <property type="match status" value="1"/>
</dbReference>
<evidence type="ECO:0000313" key="9">
    <source>
        <dbReference type="WBParaSite" id="nRc.2.0.1.t09594-RA"/>
    </source>
</evidence>
<protein>
    <submittedName>
        <fullName evidence="9">GAE domain-containing protein</fullName>
    </submittedName>
</protein>
<dbReference type="GO" id="GO:0030117">
    <property type="term" value="C:membrane coat"/>
    <property type="evidence" value="ECO:0007669"/>
    <property type="project" value="InterPro"/>
</dbReference>
<dbReference type="InterPro" id="IPR002553">
    <property type="entry name" value="Clathrin/coatomer_adapt-like_N"/>
</dbReference>
<proteinExistence type="predicted"/>
<organism evidence="8 9">
    <name type="scientific">Romanomermis culicivorax</name>
    <name type="common">Nematode worm</name>
    <dbReference type="NCBI Taxonomy" id="13658"/>
    <lineage>
        <taxon>Eukaryota</taxon>
        <taxon>Metazoa</taxon>
        <taxon>Ecdysozoa</taxon>
        <taxon>Nematoda</taxon>
        <taxon>Enoplea</taxon>
        <taxon>Dorylaimia</taxon>
        <taxon>Mermithida</taxon>
        <taxon>Mermithoidea</taxon>
        <taxon>Mermithidae</taxon>
        <taxon>Romanomermis</taxon>
    </lineage>
</organism>
<dbReference type="OMA" id="VILITEX"/>
<evidence type="ECO:0000256" key="3">
    <source>
        <dbReference type="ARBA" id="ARBA00022927"/>
    </source>
</evidence>
<dbReference type="GO" id="GO:0006886">
    <property type="term" value="P:intracellular protein transport"/>
    <property type="evidence" value="ECO:0007669"/>
    <property type="project" value="InterPro"/>
</dbReference>
<keyword evidence="8" id="KW-1185">Reference proteome</keyword>
<evidence type="ECO:0000256" key="6">
    <source>
        <dbReference type="ARBA" id="ARBA00029433"/>
    </source>
</evidence>
<dbReference type="InterPro" id="IPR013041">
    <property type="entry name" value="Clathrin_app_Ig-like_sf"/>
</dbReference>
<evidence type="ECO:0000256" key="4">
    <source>
        <dbReference type="ARBA" id="ARBA00023034"/>
    </source>
</evidence>
<comment type="subcellular location">
    <subcellularLocation>
        <location evidence="6">Endomembrane system</location>
        <topology evidence="6">Peripheral membrane protein</topology>
        <orientation evidence="6">Cytoplasmic side</orientation>
    </subcellularLocation>
    <subcellularLocation>
        <location evidence="1">Golgi apparatus</location>
    </subcellularLocation>
</comment>
<sequence>MSGYSPEHDVTGISDPFLQVKILKLLKLLGKNDYECSETMNDILAQVATNTESSKNVGNAILYETVQTIMDIQSESGLRVLAWDNWYRGMIGIVERYVALNTLLGTVNVDNTAVQRHRTTIVDCLKDPDVSIKRRSVELCFALMNGTNIRSMSKEIISFMEFVEPEFKAICSSNIFSPDRKWHFDTMLKVLKVAGNYVPDDVVSSMIQMLSENIEYQGYAALELYRAVKEDQTAAQPLQQVACWCIGEFGDLLVTGNVRIGDDQTSSSVDVSESEIVQAFERILISSLSTPTTKQYALTSAAKLSARFSTEQNEALKRLIQVHSTSVNLELQQRSVEFGQLFNNKEKLRHDLLERMPVITSKSLHTAVGPMDNGDGKLDQDTSAVHASKSSDDLYDLYDVNQTSSMTVDQMTTNKKFFQPSAAQNDLLGLLNEVTSKPATTTISPVNGFNAKTYQHSADVDLFGLLDVSSTRTCICPGDGAIPTRITLIPYFLSFPTNPSIRQLITENDNKQLSITLSATNSTPNAMESFVFQAAVTKAFQIQMLPPSSSAIKPLNSEKLTQVMKVHRISPGQALTC</sequence>
<dbReference type="PROSITE" id="PS50180">
    <property type="entry name" value="GAE"/>
    <property type="match status" value="1"/>
</dbReference>
<keyword evidence="2" id="KW-0813">Transport</keyword>
<dbReference type="InterPro" id="IPR011989">
    <property type="entry name" value="ARM-like"/>
</dbReference>
<dbReference type="InterPro" id="IPR050840">
    <property type="entry name" value="Adaptor_Complx_Large_Subunit"/>
</dbReference>
<accession>A0A915I632</accession>
<name>A0A915I632_ROMCU</name>
<evidence type="ECO:0000256" key="1">
    <source>
        <dbReference type="ARBA" id="ARBA00004555"/>
    </source>
</evidence>
<dbReference type="WBParaSite" id="nRc.2.0.1.t09594-RA">
    <property type="protein sequence ID" value="nRc.2.0.1.t09594-RA"/>
    <property type="gene ID" value="nRc.2.0.1.g09594"/>
</dbReference>
<dbReference type="Gene3D" id="1.25.10.10">
    <property type="entry name" value="Leucine-rich Repeat Variant"/>
    <property type="match status" value="1"/>
</dbReference>
<evidence type="ECO:0000256" key="5">
    <source>
        <dbReference type="ARBA" id="ARBA00023136"/>
    </source>
</evidence>
<dbReference type="InterPro" id="IPR008152">
    <property type="entry name" value="Clathrin_a/b/g-adaptin_app_Ig"/>
</dbReference>
<dbReference type="GO" id="GO:0005794">
    <property type="term" value="C:Golgi apparatus"/>
    <property type="evidence" value="ECO:0007669"/>
    <property type="project" value="UniProtKB-SubCell"/>
</dbReference>
<dbReference type="Pfam" id="PF02883">
    <property type="entry name" value="Alpha_adaptinC2"/>
    <property type="match status" value="1"/>
</dbReference>
<feature type="domain" description="GAE" evidence="7">
    <location>
        <begin position="480"/>
        <end position="577"/>
    </location>
</feature>
<dbReference type="Proteomes" id="UP000887565">
    <property type="component" value="Unplaced"/>
</dbReference>
<dbReference type="Pfam" id="PF01602">
    <property type="entry name" value="Adaptin_N"/>
    <property type="match status" value="1"/>
</dbReference>
<dbReference type="InterPro" id="IPR008153">
    <property type="entry name" value="GAE_dom"/>
</dbReference>
<evidence type="ECO:0000256" key="2">
    <source>
        <dbReference type="ARBA" id="ARBA00022448"/>
    </source>
</evidence>
<dbReference type="GO" id="GO:0016192">
    <property type="term" value="P:vesicle-mediated transport"/>
    <property type="evidence" value="ECO:0007669"/>
    <property type="project" value="InterPro"/>
</dbReference>
<dbReference type="AlphaFoldDB" id="A0A915I632"/>
<dbReference type="PANTHER" id="PTHR22780">
    <property type="entry name" value="ADAPTIN, ALPHA/GAMMA/EPSILON"/>
    <property type="match status" value="1"/>
</dbReference>